<accession>A0ABY7JX79</accession>
<evidence type="ECO:0000313" key="3">
    <source>
        <dbReference type="Proteomes" id="UP001164693"/>
    </source>
</evidence>
<feature type="signal peptide" evidence="1">
    <location>
        <begin position="1"/>
        <end position="21"/>
    </location>
</feature>
<sequence>MKRRLLGAVSLALTAALTITGCGSSGGGGGTNGTTTLKLVAADYGTGPENTSQKYWQDIADAFHKQNPKITVKVQTINWNDFDDQVKTMVQNHNYPDITEGDYFPDFAQAKLLYPAKDVMSDSTFKNLIPVFANLGTYNGTQYGMPFTTSSRTMFYNKKLFTQAGIANPPQTWDDVKTDALKIKALGKVGFGLPLGKEEAQAETLLWMLGNGGGYQDNGKWTIDSSQNVETMQFLADLVKSGATEPNPGTKNRTDLWKQFASGDIGMINGQGALIPIIKSGGKLSDADWASVPIPGKTGPLDKTLGVCDNVSAFNGNGHQAQIKAFLDFAYQDTYQVAFDKEYDLLPATNSGVQALSSDPVFAPFLKALPNSVQYPNDPVWSTVKSQIQTSIGTIVSKDPKSVLSALQQTATKGS</sequence>
<dbReference type="InterPro" id="IPR050490">
    <property type="entry name" value="Bact_solute-bd_prot1"/>
</dbReference>
<name>A0ABY7JX79_9ACTN</name>
<feature type="chain" id="PRO_5047470068" evidence="1">
    <location>
        <begin position="22"/>
        <end position="415"/>
    </location>
</feature>
<protein>
    <submittedName>
        <fullName evidence="2">Extracellular solute-binding protein</fullName>
    </submittedName>
</protein>
<dbReference type="PROSITE" id="PS51257">
    <property type="entry name" value="PROKAR_LIPOPROTEIN"/>
    <property type="match status" value="1"/>
</dbReference>
<keyword evidence="1" id="KW-0732">Signal</keyword>
<evidence type="ECO:0000256" key="1">
    <source>
        <dbReference type="SAM" id="SignalP"/>
    </source>
</evidence>
<keyword evidence="3" id="KW-1185">Reference proteome</keyword>
<dbReference type="Pfam" id="PF01547">
    <property type="entry name" value="SBP_bac_1"/>
    <property type="match status" value="1"/>
</dbReference>
<dbReference type="RefSeq" id="WP_269442452.1">
    <property type="nucleotide sequence ID" value="NZ_CP097463.1"/>
</dbReference>
<evidence type="ECO:0000313" key="2">
    <source>
        <dbReference type="EMBL" id="WAX55927.1"/>
    </source>
</evidence>
<dbReference type="SUPFAM" id="SSF53850">
    <property type="entry name" value="Periplasmic binding protein-like II"/>
    <property type="match status" value="1"/>
</dbReference>
<dbReference type="PANTHER" id="PTHR43649:SF30">
    <property type="entry name" value="ABC TRANSPORTER SUBSTRATE-BINDING PROTEIN"/>
    <property type="match status" value="1"/>
</dbReference>
<proteinExistence type="predicted"/>
<dbReference type="Gene3D" id="3.40.190.10">
    <property type="entry name" value="Periplasmic binding protein-like II"/>
    <property type="match status" value="2"/>
</dbReference>
<dbReference type="PANTHER" id="PTHR43649">
    <property type="entry name" value="ARABINOSE-BINDING PROTEIN-RELATED"/>
    <property type="match status" value="1"/>
</dbReference>
<organism evidence="2 3">
    <name type="scientific">Jatrophihabitans cynanchi</name>
    <dbReference type="NCBI Taxonomy" id="2944128"/>
    <lineage>
        <taxon>Bacteria</taxon>
        <taxon>Bacillati</taxon>
        <taxon>Actinomycetota</taxon>
        <taxon>Actinomycetes</taxon>
        <taxon>Jatrophihabitantales</taxon>
        <taxon>Jatrophihabitantaceae</taxon>
        <taxon>Jatrophihabitans</taxon>
    </lineage>
</organism>
<gene>
    <name evidence="2" type="ORF">M6B22_15465</name>
</gene>
<dbReference type="Proteomes" id="UP001164693">
    <property type="component" value="Chromosome"/>
</dbReference>
<reference evidence="2" key="1">
    <citation type="submission" date="2022-05" db="EMBL/GenBank/DDBJ databases">
        <title>Jatrophihabitans sp. SB3-54 whole genome sequence.</title>
        <authorList>
            <person name="Suh M.K."/>
            <person name="Eom M.K."/>
            <person name="Kim J.S."/>
            <person name="Kim H.S."/>
            <person name="Do H.E."/>
            <person name="Shin Y.K."/>
            <person name="Lee J.-S."/>
        </authorList>
    </citation>
    <scope>NUCLEOTIDE SEQUENCE</scope>
    <source>
        <strain evidence="2">SB3-54</strain>
    </source>
</reference>
<dbReference type="InterPro" id="IPR006059">
    <property type="entry name" value="SBP"/>
</dbReference>
<dbReference type="EMBL" id="CP097463">
    <property type="protein sequence ID" value="WAX55927.1"/>
    <property type="molecule type" value="Genomic_DNA"/>
</dbReference>